<dbReference type="EMBL" id="MK072244">
    <property type="protein sequence ID" value="AYV80554.1"/>
    <property type="molecule type" value="Genomic_DNA"/>
</dbReference>
<organism evidence="2">
    <name type="scientific">Harvfovirus sp</name>
    <dbReference type="NCBI Taxonomy" id="2487768"/>
    <lineage>
        <taxon>Viruses</taxon>
        <taxon>Varidnaviria</taxon>
        <taxon>Bamfordvirae</taxon>
        <taxon>Nucleocytoviricota</taxon>
        <taxon>Megaviricetes</taxon>
        <taxon>Imitervirales</taxon>
        <taxon>Mimiviridae</taxon>
        <taxon>Klosneuvirinae</taxon>
    </lineage>
</organism>
<evidence type="ECO:0000256" key="1">
    <source>
        <dbReference type="SAM" id="MobiDB-lite"/>
    </source>
</evidence>
<protein>
    <submittedName>
        <fullName evidence="2">Uncharacterized protein</fullName>
    </submittedName>
</protein>
<sequence>MPFYIGFGEVVTMARSPMVNSLVVYFDISGSMGERDIRGAPVSKTPGEMGVTGLGAFSIKKITSEPAVLSRRDAGLMVIEGMLTADLGGNVTDTYVSVNTFDEQPSEEISSRFALVNPLTGTPCAKGRRAAVKLGEKFIPSDTYDKESLEYEQRFHAATVDNPIPSANPVYLDLETKIQVSDYVIPACFEREMDDRKLGSSALLADYHARKGKWRGFRATNLHAIAAHASLNAAKYPQLKYEDLTVQDIRDVFLFVTDDDNTIKGHGDRVRTHLKLTRPYARNIVPIVIVVKIAPTESKTTTFSDEADFKFLITAPDQISTVINQLKVTLKIIDTWTELRTIKNANKENAILLTRPNGTQLYIPPMSTISLFAAPYETISTTTVGSEAKITVPREFTAAATTEVSHTEVKADLSAATTAQAHTHKNTKRYVSGRSRVPP</sequence>
<reference evidence="2" key="1">
    <citation type="submission" date="2018-10" db="EMBL/GenBank/DDBJ databases">
        <title>Hidden diversity of soil giant viruses.</title>
        <authorList>
            <person name="Schulz F."/>
            <person name="Alteio L."/>
            <person name="Goudeau D."/>
            <person name="Ryan E.M."/>
            <person name="Malmstrom R.R."/>
            <person name="Blanchard J."/>
            <person name="Woyke T."/>
        </authorList>
    </citation>
    <scope>NUCLEOTIDE SEQUENCE</scope>
    <source>
        <strain evidence="2">HAV1</strain>
    </source>
</reference>
<feature type="region of interest" description="Disordered" evidence="1">
    <location>
        <begin position="416"/>
        <end position="439"/>
    </location>
</feature>
<evidence type="ECO:0000313" key="2">
    <source>
        <dbReference type="EMBL" id="AYV80554.1"/>
    </source>
</evidence>
<proteinExistence type="predicted"/>
<accession>A0A3G5A223</accession>
<gene>
    <name evidence="2" type="ORF">Harvfovirus2_84</name>
</gene>
<name>A0A3G5A223_9VIRU</name>